<dbReference type="Proteomes" id="UP000242084">
    <property type="component" value="Chromosome 1"/>
</dbReference>
<dbReference type="PANTHER" id="PTHR36113">
    <property type="entry name" value="LYASE, PUTATIVE-RELATED-RELATED"/>
    <property type="match status" value="1"/>
</dbReference>
<dbReference type="AlphaFoldDB" id="A0A239ZW73"/>
<dbReference type="GO" id="GO:0016829">
    <property type="term" value="F:lyase activity"/>
    <property type="evidence" value="ECO:0007669"/>
    <property type="project" value="UniProtKB-KW"/>
</dbReference>
<evidence type="ECO:0000259" key="2">
    <source>
        <dbReference type="PROSITE" id="PS51819"/>
    </source>
</evidence>
<evidence type="ECO:0000256" key="1">
    <source>
        <dbReference type="ARBA" id="ARBA00022723"/>
    </source>
</evidence>
<dbReference type="InterPro" id="IPR004360">
    <property type="entry name" value="Glyas_Fos-R_dOase_dom"/>
</dbReference>
<name>A0A239ZW73_9STAP</name>
<dbReference type="Pfam" id="PF00903">
    <property type="entry name" value="Glyoxalase"/>
    <property type="match status" value="1"/>
</dbReference>
<accession>A0A239ZW73</accession>
<dbReference type="Gene3D" id="3.10.180.10">
    <property type="entry name" value="2,3-Dihydroxybiphenyl 1,2-Dioxygenase, domain 1"/>
    <property type="match status" value="1"/>
</dbReference>
<dbReference type="GO" id="GO:0046872">
    <property type="term" value="F:metal ion binding"/>
    <property type="evidence" value="ECO:0007669"/>
    <property type="project" value="UniProtKB-KW"/>
</dbReference>
<dbReference type="RefSeq" id="WP_095089112.1">
    <property type="nucleotide sequence ID" value="NZ_BMDM01000001.1"/>
</dbReference>
<keyword evidence="3" id="KW-0456">Lyase</keyword>
<sequence>MNGQLHHIEIYVKDIAVSKVFYEWLLPKLNYHLYQEWDEGFSFKLNSTYIVFVQVSVEFKDFGYHRKQIGLNHLAFSVDSREAVDHFTLDLKKKGIPVLYDNKHPYASGNDSYAVYFEDPDRIKLEIVSEI</sequence>
<dbReference type="InterPro" id="IPR037523">
    <property type="entry name" value="VOC_core"/>
</dbReference>
<organism evidence="3 4">
    <name type="scientific">Mammaliicoccus stepanovicii</name>
    <dbReference type="NCBI Taxonomy" id="643214"/>
    <lineage>
        <taxon>Bacteria</taxon>
        <taxon>Bacillati</taxon>
        <taxon>Bacillota</taxon>
        <taxon>Bacilli</taxon>
        <taxon>Bacillales</taxon>
        <taxon>Staphylococcaceae</taxon>
        <taxon>Mammaliicoccus</taxon>
    </lineage>
</organism>
<keyword evidence="1" id="KW-0479">Metal-binding</keyword>
<dbReference type="PANTHER" id="PTHR36113:SF6">
    <property type="entry name" value="FOSFOMYCIN RESISTANCE PROTEIN FOSX"/>
    <property type="match status" value="1"/>
</dbReference>
<evidence type="ECO:0000313" key="3">
    <source>
        <dbReference type="EMBL" id="SNV75229.1"/>
    </source>
</evidence>
<gene>
    <name evidence="3" type="ORF">SAMEA4384403_01991</name>
</gene>
<feature type="domain" description="VOC" evidence="2">
    <location>
        <begin position="4"/>
        <end position="130"/>
    </location>
</feature>
<protein>
    <submittedName>
        <fullName evidence="3">Putative lyase</fullName>
    </submittedName>
</protein>
<evidence type="ECO:0000313" key="4">
    <source>
        <dbReference type="Proteomes" id="UP000242084"/>
    </source>
</evidence>
<dbReference type="OrthoDB" id="5296884at2"/>
<dbReference type="EMBL" id="LT906462">
    <property type="protein sequence ID" value="SNV75229.1"/>
    <property type="molecule type" value="Genomic_DNA"/>
</dbReference>
<reference evidence="3 4" key="1">
    <citation type="submission" date="2017-06" db="EMBL/GenBank/DDBJ databases">
        <authorList>
            <consortium name="Pathogen Informatics"/>
        </authorList>
    </citation>
    <scope>NUCLEOTIDE SEQUENCE [LARGE SCALE GENOMIC DNA]</scope>
    <source>
        <strain evidence="3 4">NCTC13839</strain>
    </source>
</reference>
<dbReference type="InterPro" id="IPR029068">
    <property type="entry name" value="Glyas_Bleomycin-R_OHBP_Dase"/>
</dbReference>
<dbReference type="KEGG" id="sste:SAMEA4384403_1991"/>
<dbReference type="InterPro" id="IPR051332">
    <property type="entry name" value="Fosfomycin_Res_Enzymes"/>
</dbReference>
<keyword evidence="4" id="KW-1185">Reference proteome</keyword>
<dbReference type="PROSITE" id="PS51819">
    <property type="entry name" value="VOC"/>
    <property type="match status" value="1"/>
</dbReference>
<proteinExistence type="predicted"/>
<dbReference type="SUPFAM" id="SSF54593">
    <property type="entry name" value="Glyoxalase/Bleomycin resistance protein/Dihydroxybiphenyl dioxygenase"/>
    <property type="match status" value="1"/>
</dbReference>